<accession>A0A653CVU1</accession>
<proteinExistence type="predicted"/>
<name>A0A653CVU1_CALMS</name>
<feature type="region of interest" description="Disordered" evidence="1">
    <location>
        <begin position="311"/>
        <end position="345"/>
    </location>
</feature>
<protein>
    <submittedName>
        <fullName evidence="2">Uncharacterized protein</fullName>
    </submittedName>
</protein>
<dbReference type="PANTHER" id="PTHR34239">
    <property type="entry name" value="APPLE DOMAIN-CONTAINING PROTEIN"/>
    <property type="match status" value="1"/>
</dbReference>
<dbReference type="EMBL" id="CAACVG010008885">
    <property type="protein sequence ID" value="VEN51387.1"/>
    <property type="molecule type" value="Genomic_DNA"/>
</dbReference>
<dbReference type="OrthoDB" id="6783633at2759"/>
<sequence>MCRAKKLNTSINIDNARSSSINSSVNVPAGHQCIRIFHQNGHCLRNKLLEFEAAIDLKENEFDIICLTEDWLKPEEEAFMKISGYTMTAIPEGLCNMVVPVCAMGKSKKRQRSRDNSEGRKLSRHELIKREVVVTEPPPAQNLSEPIALRWSRIAENGLPREVVEALLLKYPTPENCGQLRAIQLNPEVAAGMANDRLARDNFNADIQHQISRALCAVGRSLTLMLEENNLPSNLREEALTPLGDAGRLLANLLNRITVARRKLVIPTLNPNVRDVLAKTTATDLLFGSDISEQIKAAKSLHTTGKELRQTAVRSQTKGAFTTSKYKKPNEGASSKTSSLNRQGP</sequence>
<reference evidence="2 3" key="1">
    <citation type="submission" date="2019-01" db="EMBL/GenBank/DDBJ databases">
        <authorList>
            <person name="Sayadi A."/>
        </authorList>
    </citation>
    <scope>NUCLEOTIDE SEQUENCE [LARGE SCALE GENOMIC DNA]</scope>
</reference>
<feature type="compositionally biased region" description="Polar residues" evidence="1">
    <location>
        <begin position="332"/>
        <end position="345"/>
    </location>
</feature>
<evidence type="ECO:0000313" key="2">
    <source>
        <dbReference type="EMBL" id="VEN51387.1"/>
    </source>
</evidence>
<dbReference type="PANTHER" id="PTHR34239:SF2">
    <property type="entry name" value="TRANSPOSABLE ELEMENT P TRANSPOSASE_THAP9 CONSERVED DOMAIN-CONTAINING PROTEIN"/>
    <property type="match status" value="1"/>
</dbReference>
<feature type="non-terminal residue" evidence="2">
    <location>
        <position position="345"/>
    </location>
</feature>
<feature type="compositionally biased region" description="Polar residues" evidence="1">
    <location>
        <begin position="312"/>
        <end position="324"/>
    </location>
</feature>
<evidence type="ECO:0000256" key="1">
    <source>
        <dbReference type="SAM" id="MobiDB-lite"/>
    </source>
</evidence>
<dbReference type="AlphaFoldDB" id="A0A653CVU1"/>
<organism evidence="2 3">
    <name type="scientific">Callosobruchus maculatus</name>
    <name type="common">Southern cowpea weevil</name>
    <name type="synonym">Pulse bruchid</name>
    <dbReference type="NCBI Taxonomy" id="64391"/>
    <lineage>
        <taxon>Eukaryota</taxon>
        <taxon>Metazoa</taxon>
        <taxon>Ecdysozoa</taxon>
        <taxon>Arthropoda</taxon>
        <taxon>Hexapoda</taxon>
        <taxon>Insecta</taxon>
        <taxon>Pterygota</taxon>
        <taxon>Neoptera</taxon>
        <taxon>Endopterygota</taxon>
        <taxon>Coleoptera</taxon>
        <taxon>Polyphaga</taxon>
        <taxon>Cucujiformia</taxon>
        <taxon>Chrysomeloidea</taxon>
        <taxon>Chrysomelidae</taxon>
        <taxon>Bruchinae</taxon>
        <taxon>Bruchini</taxon>
        <taxon>Callosobruchus</taxon>
    </lineage>
</organism>
<dbReference type="Proteomes" id="UP000410492">
    <property type="component" value="Unassembled WGS sequence"/>
</dbReference>
<evidence type="ECO:0000313" key="3">
    <source>
        <dbReference type="Proteomes" id="UP000410492"/>
    </source>
</evidence>
<keyword evidence="3" id="KW-1185">Reference proteome</keyword>
<gene>
    <name evidence="2" type="ORF">CALMAC_LOCUS11864</name>
</gene>